<feature type="coiled-coil region" evidence="2">
    <location>
        <begin position="62"/>
        <end position="110"/>
    </location>
</feature>
<evidence type="ECO:0000256" key="3">
    <source>
        <dbReference type="SAM" id="Phobius"/>
    </source>
</evidence>
<feature type="domain" description="Phage tail tape measure protein" evidence="4">
    <location>
        <begin position="242"/>
        <end position="446"/>
    </location>
</feature>
<evidence type="ECO:0000256" key="1">
    <source>
        <dbReference type="ARBA" id="ARBA00022612"/>
    </source>
</evidence>
<dbReference type="EMBL" id="WNWM01000001">
    <property type="protein sequence ID" value="MUI10915.1"/>
    <property type="molecule type" value="Genomic_DNA"/>
</dbReference>
<dbReference type="NCBIfam" id="TIGR01760">
    <property type="entry name" value="tape_meas_TP901"/>
    <property type="match status" value="1"/>
</dbReference>
<keyword evidence="6" id="KW-1185">Reference proteome</keyword>
<proteinExistence type="predicted"/>
<accession>A0A6I3XGN6</accession>
<feature type="transmembrane region" description="Helical" evidence="3">
    <location>
        <begin position="547"/>
        <end position="569"/>
    </location>
</feature>
<organism evidence="5 6">
    <name type="scientific">Pseudoduganella dura</name>
    <dbReference type="NCBI Taxonomy" id="321982"/>
    <lineage>
        <taxon>Bacteria</taxon>
        <taxon>Pseudomonadati</taxon>
        <taxon>Pseudomonadota</taxon>
        <taxon>Betaproteobacteria</taxon>
        <taxon>Burkholderiales</taxon>
        <taxon>Oxalobacteraceae</taxon>
        <taxon>Telluria group</taxon>
        <taxon>Pseudoduganella</taxon>
    </lineage>
</organism>
<sequence>MANDLRLRVLFDMIDNATRPLRNMMNGSRQTTTAMRETRDRLRQLQATQRDVSAFRELRTGMAATATQMNQARARVAQLASEIAATGAPTREMARQFEEAKAAAARLRAETRQQHIDLHQLRGRLSGAGIDTRNLGQHERSLRQDIDQTNEALQRQQAELARVAANERRLAQARARRDAAQARAGRMAGTGAAAAAAGAATGAALSVPVQEYAKAEDSATQLRVSLMRAGAEVPPEFQKINDLATRLGDKLPGTTSDFQDMMTMLNRQGISTQSILGGMGEATAYLGVLLKKAPDDAAEFSAKLQDATRTSEKDMLSLMDVIQRTFYLGVDDNNMLQGFAKLSPAMDAIKQKGLEGAKVLAPLLVMADQAGMAGEASGNAFRKIFQLSLDSKKVGKANKGLAPGQQLDFTDGKGEFGGLDKMFKQLDKLKGLSTQKRLGVLKEIYGDDAETLQAIALMMEKGVAGYREVQGKMGAQASLQERVNVQLGTLKNLWDATKGTATNALVAFGASIAPELKATTEWLGEMAQRVGAWARENPRLAAGLMKAGALLALLLIVGGALLLMLASVLGPLAMVRFALTTLGIQGTLGARALGLLTGAFRLVSSAVLLLGRALLMNPIGLAITAIAAGAYFIYRNWEPITRFFAGIWSQIRTASAGGLAGVTALLLNWSPIGAFYKAFAAVLSWFGIELPAKFTTFGANIMAGLVSGITGALGTVRDAIGGAADATINWFKAKLGIHSPSRVFSDLGGFISQGAAQGVEGEQGKLTRAAANLASAAALTFAGAGAAPAAPLGAGSSSGSLSIGGDTITITIQADAGTGSDAIARAVRAELDKRDQAKRARFGSRLTD</sequence>
<evidence type="ECO:0000259" key="4">
    <source>
        <dbReference type="Pfam" id="PF10145"/>
    </source>
</evidence>
<dbReference type="AlphaFoldDB" id="A0A6I3XGN6"/>
<keyword evidence="3" id="KW-0812">Transmembrane</keyword>
<keyword evidence="2" id="KW-0175">Coiled coil</keyword>
<keyword evidence="3" id="KW-1133">Transmembrane helix</keyword>
<name>A0A6I3XGN6_9BURK</name>
<dbReference type="PANTHER" id="PTHR37813:SF1">
    <property type="entry name" value="FELS-2 PROPHAGE PROTEIN"/>
    <property type="match status" value="1"/>
</dbReference>
<keyword evidence="3" id="KW-0472">Membrane</keyword>
<feature type="coiled-coil region" evidence="2">
    <location>
        <begin position="139"/>
        <end position="183"/>
    </location>
</feature>
<feature type="transmembrane region" description="Helical" evidence="3">
    <location>
        <begin position="615"/>
        <end position="634"/>
    </location>
</feature>
<comment type="caution">
    <text evidence="5">The sequence shown here is derived from an EMBL/GenBank/DDBJ whole genome shotgun (WGS) entry which is preliminary data.</text>
</comment>
<dbReference type="Pfam" id="PF10145">
    <property type="entry name" value="PhageMin_Tail"/>
    <property type="match status" value="1"/>
</dbReference>
<dbReference type="PANTHER" id="PTHR37813">
    <property type="entry name" value="FELS-2 PROPHAGE PROTEIN"/>
    <property type="match status" value="1"/>
</dbReference>
<dbReference type="InterPro" id="IPR010090">
    <property type="entry name" value="Phage_tape_meas"/>
</dbReference>
<protein>
    <submittedName>
        <fullName evidence="5">Phage tail tape measure protein</fullName>
    </submittedName>
</protein>
<evidence type="ECO:0000256" key="2">
    <source>
        <dbReference type="SAM" id="Coils"/>
    </source>
</evidence>
<keyword evidence="1" id="KW-1188">Viral release from host cell</keyword>
<dbReference type="PRINTS" id="PR00833">
    <property type="entry name" value="POAALLERGEN"/>
</dbReference>
<evidence type="ECO:0000313" key="5">
    <source>
        <dbReference type="EMBL" id="MUI10915.1"/>
    </source>
</evidence>
<dbReference type="OrthoDB" id="8019720at2"/>
<gene>
    <name evidence="5" type="ORF">GJV26_00185</name>
</gene>
<dbReference type="RefSeq" id="WP_155706584.1">
    <property type="nucleotide sequence ID" value="NZ_WNWM01000001.1"/>
</dbReference>
<evidence type="ECO:0000313" key="6">
    <source>
        <dbReference type="Proteomes" id="UP000431684"/>
    </source>
</evidence>
<reference evidence="5 6" key="1">
    <citation type="submission" date="2019-11" db="EMBL/GenBank/DDBJ databases">
        <title>Draft Genome Sequences of Six Type Strains of the Genus Massilia.</title>
        <authorList>
            <person name="Miess H."/>
            <person name="Frediansyah A."/>
            <person name="Goeker M."/>
            <person name="Gross H."/>
        </authorList>
    </citation>
    <scope>NUCLEOTIDE SEQUENCE [LARGE SCALE GENOMIC DNA]</scope>
    <source>
        <strain evidence="5 6">DSM 17513</strain>
    </source>
</reference>
<dbReference type="Proteomes" id="UP000431684">
    <property type="component" value="Unassembled WGS sequence"/>
</dbReference>